<reference evidence="2 3" key="1">
    <citation type="submission" date="2017-09" db="EMBL/GenBank/DDBJ databases">
        <title>Bacterial strain isolated from the female urinary microbiota.</title>
        <authorList>
            <person name="Thomas-White K."/>
            <person name="Kumar N."/>
            <person name="Forster S."/>
            <person name="Putonti C."/>
            <person name="Lawley T."/>
            <person name="Wolfe A.J."/>
        </authorList>
    </citation>
    <scope>NUCLEOTIDE SEQUENCE [LARGE SCALE GENOMIC DNA]</scope>
    <source>
        <strain evidence="2 3">UMB0792</strain>
    </source>
</reference>
<evidence type="ECO:0008006" key="4">
    <source>
        <dbReference type="Google" id="ProtNLM"/>
    </source>
</evidence>
<keyword evidence="1" id="KW-1133">Transmembrane helix</keyword>
<dbReference type="EMBL" id="PNHG01000007">
    <property type="protein sequence ID" value="PMC64406.1"/>
    <property type="molecule type" value="Genomic_DNA"/>
</dbReference>
<dbReference type="AlphaFoldDB" id="A0A2N6T505"/>
<keyword evidence="1" id="KW-0812">Transmembrane</keyword>
<proteinExistence type="predicted"/>
<gene>
    <name evidence="2" type="ORF">CJ203_06600</name>
</gene>
<feature type="transmembrane region" description="Helical" evidence="1">
    <location>
        <begin position="12"/>
        <end position="32"/>
    </location>
</feature>
<accession>A0A2N6T505</accession>
<dbReference type="Proteomes" id="UP000235836">
    <property type="component" value="Unassembled WGS sequence"/>
</dbReference>
<evidence type="ECO:0000313" key="3">
    <source>
        <dbReference type="Proteomes" id="UP000235836"/>
    </source>
</evidence>
<evidence type="ECO:0000256" key="1">
    <source>
        <dbReference type="SAM" id="Phobius"/>
    </source>
</evidence>
<keyword evidence="3" id="KW-1185">Reference proteome</keyword>
<name>A0A2N6T505_9CORY</name>
<organism evidence="2 3">
    <name type="scientific">Corynebacterium tuscaniense</name>
    <dbReference type="NCBI Taxonomy" id="302449"/>
    <lineage>
        <taxon>Bacteria</taxon>
        <taxon>Bacillati</taxon>
        <taxon>Actinomycetota</taxon>
        <taxon>Actinomycetes</taxon>
        <taxon>Mycobacteriales</taxon>
        <taxon>Corynebacteriaceae</taxon>
        <taxon>Corynebacterium</taxon>
    </lineage>
</organism>
<keyword evidence="1" id="KW-0472">Membrane</keyword>
<protein>
    <recommendedName>
        <fullName evidence="4">Alkaline shock response membrane anchor protein AmaP</fullName>
    </recommendedName>
</protein>
<dbReference type="RefSeq" id="WP_034664287.1">
    <property type="nucleotide sequence ID" value="NZ_PNHG01000007.1"/>
</dbReference>
<sequence length="187" mass="20643">MTTGLAAIDRLIIFLLGLLLIAGGLIPVGMYWEIPYLSPFVREINRSMLTDIPGMNWYTAALITALVISLVLALALILPNIRSRAFNNRTLTPAQPELGKTRINVARLAQAACTHAETTDLVTKATHTVTYVNKRPTVTFTINANPNVELDTLIAYVEQMDTDFCDAVDTMDIDTVFKLHLDKVKAL</sequence>
<feature type="transmembrane region" description="Helical" evidence="1">
    <location>
        <begin position="57"/>
        <end position="78"/>
    </location>
</feature>
<evidence type="ECO:0000313" key="2">
    <source>
        <dbReference type="EMBL" id="PMC64406.1"/>
    </source>
</evidence>
<comment type="caution">
    <text evidence="2">The sequence shown here is derived from an EMBL/GenBank/DDBJ whole genome shotgun (WGS) entry which is preliminary data.</text>
</comment>